<evidence type="ECO:0000313" key="2">
    <source>
        <dbReference type="EMBL" id="KAK6925111.1"/>
    </source>
</evidence>
<sequence>MSIPKAKLLVNFNGEFTTNPHNSTVVYVGGKTRLVLVDPSVNFDSLMSKISQICNSSSTDSIELKFQLPNETLNSRLVSIECDDDVFAMFNEFDRPQRIPIYVLRVIKQSSTRRGSICPTGVEMVVDEPISNDGENGSAVNLQELGGGEVHAVAFPRVDDAMPLDSVDSLTSPASCALVCGGDNQNLAVGQEFPDAQGFRNALRAAAIAMKFELRMIRSDRTRVTATCAADGCPWRIHASKLPEVQTFQIKTMKEKHTCSRPERTTHRQATMKWIISCIKDRVQDNIDYRPKDIMRDLENEYGVTIPYLRAHRAKERALELIYGMPIKDIICRKTEAVCMENVIDDTADLQKKKLLKGNPAHCNICKKIGHNRRSCVKLRQKESQIVSSKEKNFHCMLCKQSGHNRRTCQRKVCS</sequence>
<reference evidence="2 3" key="1">
    <citation type="submission" date="2023-12" db="EMBL/GenBank/DDBJ databases">
        <title>A high-quality genome assembly for Dillenia turbinata (Dilleniales).</title>
        <authorList>
            <person name="Chanderbali A."/>
        </authorList>
    </citation>
    <scope>NUCLEOTIDE SEQUENCE [LARGE SCALE GENOMIC DNA]</scope>
    <source>
        <strain evidence="2">LSX21</strain>
        <tissue evidence="2">Leaf</tissue>
    </source>
</reference>
<comment type="caution">
    <text evidence="2">The sequence shown here is derived from an EMBL/GenBank/DDBJ whole genome shotgun (WGS) entry which is preliminary data.</text>
</comment>
<dbReference type="Proteomes" id="UP001370490">
    <property type="component" value="Unassembled WGS sequence"/>
</dbReference>
<accession>A0AAN8Z542</accession>
<dbReference type="Pfam" id="PF03108">
    <property type="entry name" value="DBD_Tnp_Mut"/>
    <property type="match status" value="1"/>
</dbReference>
<evidence type="ECO:0000313" key="3">
    <source>
        <dbReference type="Proteomes" id="UP001370490"/>
    </source>
</evidence>
<proteinExistence type="predicted"/>
<dbReference type="InterPro" id="IPR000270">
    <property type="entry name" value="PB1_dom"/>
</dbReference>
<dbReference type="EMBL" id="JBAMMX010000016">
    <property type="protein sequence ID" value="KAK6925111.1"/>
    <property type="molecule type" value="Genomic_DNA"/>
</dbReference>
<feature type="domain" description="PB1" evidence="1">
    <location>
        <begin position="20"/>
        <end position="106"/>
    </location>
</feature>
<organism evidence="2 3">
    <name type="scientific">Dillenia turbinata</name>
    <dbReference type="NCBI Taxonomy" id="194707"/>
    <lineage>
        <taxon>Eukaryota</taxon>
        <taxon>Viridiplantae</taxon>
        <taxon>Streptophyta</taxon>
        <taxon>Embryophyta</taxon>
        <taxon>Tracheophyta</taxon>
        <taxon>Spermatophyta</taxon>
        <taxon>Magnoliopsida</taxon>
        <taxon>eudicotyledons</taxon>
        <taxon>Gunneridae</taxon>
        <taxon>Pentapetalae</taxon>
        <taxon>Dilleniales</taxon>
        <taxon>Dilleniaceae</taxon>
        <taxon>Dillenia</taxon>
    </lineage>
</organism>
<dbReference type="SMART" id="SM00666">
    <property type="entry name" value="PB1"/>
    <property type="match status" value="1"/>
</dbReference>
<dbReference type="Gene3D" id="4.10.60.10">
    <property type="entry name" value="Zinc finger, CCHC-type"/>
    <property type="match status" value="1"/>
</dbReference>
<name>A0AAN8Z542_9MAGN</name>
<dbReference type="InterPro" id="IPR004332">
    <property type="entry name" value="Transposase_MuDR"/>
</dbReference>
<gene>
    <name evidence="2" type="ORF">RJ641_009437</name>
</gene>
<evidence type="ECO:0000259" key="1">
    <source>
        <dbReference type="SMART" id="SM00666"/>
    </source>
</evidence>
<protein>
    <submittedName>
        <fullName evidence="2">Transposase, MuDR, plant</fullName>
    </submittedName>
</protein>
<dbReference type="PANTHER" id="PTHR31973">
    <property type="entry name" value="POLYPROTEIN, PUTATIVE-RELATED"/>
    <property type="match status" value="1"/>
</dbReference>
<dbReference type="AlphaFoldDB" id="A0AAN8Z542"/>
<keyword evidence="3" id="KW-1185">Reference proteome</keyword>
<dbReference type="PANTHER" id="PTHR31973:SF187">
    <property type="entry name" value="MUTATOR TRANSPOSASE MUDRA PROTEIN"/>
    <property type="match status" value="1"/>
</dbReference>
<dbReference type="SUPFAM" id="SSF54277">
    <property type="entry name" value="CAD &amp; PB1 domains"/>
    <property type="match status" value="1"/>
</dbReference>
<dbReference type="Pfam" id="PF00564">
    <property type="entry name" value="PB1"/>
    <property type="match status" value="1"/>
</dbReference>